<name>A0A662D0C9_UNCAE</name>
<dbReference type="Proteomes" id="UP000277457">
    <property type="component" value="Unassembled WGS sequence"/>
</dbReference>
<protein>
    <submittedName>
        <fullName evidence="2">Nucleotidyltransferase domain-containing protein</fullName>
    </submittedName>
</protein>
<dbReference type="EMBL" id="QMPY01000067">
    <property type="protein sequence ID" value="RLE07785.1"/>
    <property type="molecule type" value="Genomic_DNA"/>
</dbReference>
<dbReference type="GO" id="GO:0016740">
    <property type="term" value="F:transferase activity"/>
    <property type="evidence" value="ECO:0007669"/>
    <property type="project" value="UniProtKB-KW"/>
</dbReference>
<dbReference type="InterPro" id="IPR052930">
    <property type="entry name" value="TA_antitoxin_MntA"/>
</dbReference>
<reference evidence="2 3" key="1">
    <citation type="submission" date="2018-06" db="EMBL/GenBank/DDBJ databases">
        <title>Extensive metabolic versatility and redundancy in microbially diverse, dynamic hydrothermal sediments.</title>
        <authorList>
            <person name="Dombrowski N."/>
            <person name="Teske A."/>
            <person name="Baker B.J."/>
        </authorList>
    </citation>
    <scope>NUCLEOTIDE SEQUENCE [LARGE SCALE GENOMIC DNA]</scope>
    <source>
        <strain evidence="2">B7_G13</strain>
    </source>
</reference>
<feature type="domain" description="Polymerase beta nucleotidyltransferase" evidence="1">
    <location>
        <begin position="37"/>
        <end position="120"/>
    </location>
</feature>
<dbReference type="AlphaFoldDB" id="A0A662D0C9"/>
<dbReference type="InterPro" id="IPR041633">
    <property type="entry name" value="Polbeta"/>
</dbReference>
<gene>
    <name evidence="2" type="ORF">DRZ78_02345</name>
</gene>
<evidence type="ECO:0000313" key="2">
    <source>
        <dbReference type="EMBL" id="RLE07785.1"/>
    </source>
</evidence>
<comment type="caution">
    <text evidence="2">The sequence shown here is derived from an EMBL/GenBank/DDBJ whole genome shotgun (WGS) entry which is preliminary data.</text>
</comment>
<dbReference type="Gene3D" id="3.30.460.10">
    <property type="entry name" value="Beta Polymerase, domain 2"/>
    <property type="match status" value="1"/>
</dbReference>
<dbReference type="SUPFAM" id="SSF81301">
    <property type="entry name" value="Nucleotidyltransferase"/>
    <property type="match status" value="1"/>
</dbReference>
<dbReference type="InterPro" id="IPR043519">
    <property type="entry name" value="NT_sf"/>
</dbReference>
<accession>A0A662D0C9</accession>
<proteinExistence type="predicted"/>
<dbReference type="CDD" id="cd05403">
    <property type="entry name" value="NT_KNTase_like"/>
    <property type="match status" value="1"/>
</dbReference>
<dbReference type="PANTHER" id="PTHR43852:SF2">
    <property type="entry name" value="PROTEIN ADENYLYLTRANSFERASE MNTA"/>
    <property type="match status" value="1"/>
</dbReference>
<evidence type="ECO:0000259" key="1">
    <source>
        <dbReference type="Pfam" id="PF18765"/>
    </source>
</evidence>
<organism evidence="2 3">
    <name type="scientific">Aerophobetes bacterium</name>
    <dbReference type="NCBI Taxonomy" id="2030807"/>
    <lineage>
        <taxon>Bacteria</taxon>
        <taxon>Candidatus Aerophobota</taxon>
    </lineage>
</organism>
<sequence>MDIDISECARYLKDKEERRILERENLRRKVMRKLSLLSEVLNNFPGVKKAYIFGSILKKGRFGENSDIDIALEGNVKRDYFLIWGKLEEKLGERVDLRILENNSTSQIIKREGKLVYEREN</sequence>
<evidence type="ECO:0000313" key="3">
    <source>
        <dbReference type="Proteomes" id="UP000277457"/>
    </source>
</evidence>
<dbReference type="Pfam" id="PF18765">
    <property type="entry name" value="Polbeta"/>
    <property type="match status" value="1"/>
</dbReference>
<dbReference type="PANTHER" id="PTHR43852">
    <property type="entry name" value="NUCLEOTIDYLTRANSFERASE"/>
    <property type="match status" value="1"/>
</dbReference>
<keyword evidence="2" id="KW-0808">Transferase</keyword>